<reference evidence="1 2" key="1">
    <citation type="submission" date="2024-05" db="EMBL/GenBank/DDBJ databases">
        <title>Haplotype-resolved chromosome-level genome assembly of Huyou (Citrus changshanensis).</title>
        <authorList>
            <person name="Miao C."/>
            <person name="Chen W."/>
            <person name="Wu Y."/>
            <person name="Wang L."/>
            <person name="Zhao S."/>
            <person name="Grierson D."/>
            <person name="Xu C."/>
            <person name="Chen K."/>
        </authorList>
    </citation>
    <scope>NUCLEOTIDE SEQUENCE [LARGE SCALE GENOMIC DNA]</scope>
    <source>
        <strain evidence="1">01-14</strain>
        <tissue evidence="1">Leaf</tissue>
    </source>
</reference>
<comment type="caution">
    <text evidence="1">The sequence shown here is derived from an EMBL/GenBank/DDBJ whole genome shotgun (WGS) entry which is preliminary data.</text>
</comment>
<dbReference type="EMBL" id="JBCGBO010000024">
    <property type="protein sequence ID" value="KAK9182335.1"/>
    <property type="molecule type" value="Genomic_DNA"/>
</dbReference>
<sequence length="75" mass="8893">MSITELFALWRRFNELALLYYQSIDDFGLSASSSFDRLLPAQALSSHTNGRTFRMPEKVVFRYSGKVSERQWWPW</sequence>
<gene>
    <name evidence="1" type="ORF">WN944_025478</name>
</gene>
<accession>A0AAP0LUH7</accession>
<dbReference type="Proteomes" id="UP001428341">
    <property type="component" value="Unassembled WGS sequence"/>
</dbReference>
<organism evidence="1 2">
    <name type="scientific">Citrus x changshan-huyou</name>
    <dbReference type="NCBI Taxonomy" id="2935761"/>
    <lineage>
        <taxon>Eukaryota</taxon>
        <taxon>Viridiplantae</taxon>
        <taxon>Streptophyta</taxon>
        <taxon>Embryophyta</taxon>
        <taxon>Tracheophyta</taxon>
        <taxon>Spermatophyta</taxon>
        <taxon>Magnoliopsida</taxon>
        <taxon>eudicotyledons</taxon>
        <taxon>Gunneridae</taxon>
        <taxon>Pentapetalae</taxon>
        <taxon>rosids</taxon>
        <taxon>malvids</taxon>
        <taxon>Sapindales</taxon>
        <taxon>Rutaceae</taxon>
        <taxon>Aurantioideae</taxon>
        <taxon>Citrus</taxon>
    </lineage>
</organism>
<evidence type="ECO:0000313" key="2">
    <source>
        <dbReference type="Proteomes" id="UP001428341"/>
    </source>
</evidence>
<name>A0AAP0LUH7_9ROSI</name>
<keyword evidence="2" id="KW-1185">Reference proteome</keyword>
<evidence type="ECO:0000313" key="1">
    <source>
        <dbReference type="EMBL" id="KAK9182335.1"/>
    </source>
</evidence>
<protein>
    <submittedName>
        <fullName evidence="1">Uncharacterized protein</fullName>
    </submittedName>
</protein>
<dbReference type="AlphaFoldDB" id="A0AAP0LUH7"/>
<proteinExistence type="predicted"/>